<evidence type="ECO:0000256" key="1">
    <source>
        <dbReference type="ARBA" id="ARBA00005234"/>
    </source>
</evidence>
<reference evidence="6" key="2">
    <citation type="submission" date="2011-02" db="EMBL/GenBank/DDBJ databases">
        <authorList>
            <person name="MacLean D."/>
        </authorList>
    </citation>
    <scope>NUCLEOTIDE SEQUENCE</scope>
</reference>
<dbReference type="InterPro" id="IPR038765">
    <property type="entry name" value="Papain-like_cys_pep_sf"/>
</dbReference>
<evidence type="ECO:0000256" key="4">
    <source>
        <dbReference type="SAM" id="MobiDB-lite"/>
    </source>
</evidence>
<proteinExistence type="inferred from homology"/>
<dbReference type="Pfam" id="PF02902">
    <property type="entry name" value="Peptidase_C48"/>
    <property type="match status" value="1"/>
</dbReference>
<feature type="region of interest" description="Disordered" evidence="4">
    <location>
        <begin position="1"/>
        <end position="20"/>
    </location>
</feature>
<dbReference type="AlphaFoldDB" id="F0WMU3"/>
<dbReference type="Gene3D" id="3.40.395.10">
    <property type="entry name" value="Adenoviral Proteinase, Chain A"/>
    <property type="match status" value="1"/>
</dbReference>
<evidence type="ECO:0000313" key="6">
    <source>
        <dbReference type="EMBL" id="CCA22628.1"/>
    </source>
</evidence>
<dbReference type="InterPro" id="IPR003653">
    <property type="entry name" value="Peptidase_C48_C"/>
</dbReference>
<dbReference type="EMBL" id="FR824206">
    <property type="protein sequence ID" value="CCA22628.1"/>
    <property type="molecule type" value="Genomic_DNA"/>
</dbReference>
<dbReference type="GO" id="GO:0006508">
    <property type="term" value="P:proteolysis"/>
    <property type="evidence" value="ECO:0007669"/>
    <property type="project" value="UniProtKB-KW"/>
</dbReference>
<protein>
    <submittedName>
        <fullName evidence="6">Uncharacterized protein AlNc14C161G7779</fullName>
    </submittedName>
</protein>
<reference evidence="6" key="1">
    <citation type="journal article" date="2011" name="PLoS Biol.">
        <title>Gene gain and loss during evolution of obligate parasitism in the white rust pathogen of Arabidopsis thaliana.</title>
        <authorList>
            <person name="Kemen E."/>
            <person name="Gardiner A."/>
            <person name="Schultz-Larsen T."/>
            <person name="Kemen A.C."/>
            <person name="Balmuth A.L."/>
            <person name="Robert-Seilaniantz A."/>
            <person name="Bailey K."/>
            <person name="Holub E."/>
            <person name="Studholme D.J."/>
            <person name="Maclean D."/>
            <person name="Jones J.D."/>
        </authorList>
    </citation>
    <scope>NUCLEOTIDE SEQUENCE</scope>
</reference>
<keyword evidence="2" id="KW-0645">Protease</keyword>
<evidence type="ECO:0000256" key="2">
    <source>
        <dbReference type="ARBA" id="ARBA00022670"/>
    </source>
</evidence>
<dbReference type="GO" id="GO:0008234">
    <property type="term" value="F:cysteine-type peptidase activity"/>
    <property type="evidence" value="ECO:0007669"/>
    <property type="project" value="InterPro"/>
</dbReference>
<comment type="similarity">
    <text evidence="1">Belongs to the peptidase C48 family.</text>
</comment>
<accession>F0WMU3</accession>
<feature type="compositionally biased region" description="Polar residues" evidence="4">
    <location>
        <begin position="1"/>
        <end position="11"/>
    </location>
</feature>
<name>F0WMU3_9STRA</name>
<dbReference type="SUPFAM" id="SSF54001">
    <property type="entry name" value="Cysteine proteinases"/>
    <property type="match status" value="1"/>
</dbReference>
<evidence type="ECO:0000259" key="5">
    <source>
        <dbReference type="PROSITE" id="PS50600"/>
    </source>
</evidence>
<keyword evidence="3" id="KW-0378">Hydrolase</keyword>
<dbReference type="HOGENOM" id="CLU_461116_0_0_1"/>
<organism evidence="6">
    <name type="scientific">Albugo laibachii Nc14</name>
    <dbReference type="NCBI Taxonomy" id="890382"/>
    <lineage>
        <taxon>Eukaryota</taxon>
        <taxon>Sar</taxon>
        <taxon>Stramenopiles</taxon>
        <taxon>Oomycota</taxon>
        <taxon>Peronosporomycetes</taxon>
        <taxon>Albuginales</taxon>
        <taxon>Albuginaceae</taxon>
        <taxon>Albugo</taxon>
    </lineage>
</organism>
<evidence type="ECO:0000256" key="3">
    <source>
        <dbReference type="ARBA" id="ARBA00022801"/>
    </source>
</evidence>
<feature type="domain" description="Ubiquitin-like protease family profile" evidence="5">
    <location>
        <begin position="437"/>
        <end position="592"/>
    </location>
</feature>
<dbReference type="PROSITE" id="PS50600">
    <property type="entry name" value="ULP_PROTEASE"/>
    <property type="match status" value="1"/>
</dbReference>
<gene>
    <name evidence="6" type="primary">AlNc14C161G7779</name>
    <name evidence="6" type="ORF">ALNC14_087710</name>
</gene>
<sequence>MKSPVDNCNSGDRSDDDIELDYDEPCAMDDVEIEDLRVFGESLPIAGKMESGSGHEQCEDTVDIRENKNKIPIKRVETVHLFERSSKEEIRGDIKRTKSAKRDLNPVLLTLQPPKLTESETVQFKAVRQTQEPWFGKYNEGFVQYKPYNEASASEPLPDIPSENEVALIPCAAAARQHVIPAKCNKGNDGTRRAVSTGILLMMKLPKSKQSGNVRKKGAKGKQRLGINAEPSPVLQVNCPVSLNDLIYWMVNCSNVELVGNISDKYPVHFATTKFNLKALTAATTFDNQDAPSDEPYHFVVLYNLNAQMKRAVVQARESASLSSEEAAISIDIEDCTNNKSFFVNLVTQYRLFTVAFINEVTKFYQLKAILWKHMDDVRWFRRDWTVYSTNDRILLFRTLDPSPASMAREVERMYLSSRLNRKFLSGAMHPLGTTNPHVTSTSFDEVIGKLARYSFLSNIAMTFTLQKVCLGLHTCFVFDPLRMSGRNSYLPAQHYNHVELIIFPINVENLHWVIAIARLHTTDGRGRVALYDPMVILEYQGTLVVIWESFCKPFLRSWHERDIPGIASYEDIVVEMLSTPKQRDGHNCGVL</sequence>